<protein>
    <submittedName>
        <fullName evidence="6">Aminodeoxychorismate synthase component I</fullName>
        <ecNumber evidence="6">2.6.1.85</ecNumber>
    </submittedName>
</protein>
<dbReference type="PRINTS" id="PR00095">
    <property type="entry name" value="ANTSNTHASEI"/>
</dbReference>
<dbReference type="EC" id="2.6.1.85" evidence="6"/>
<dbReference type="Pfam" id="PF01063">
    <property type="entry name" value="Aminotran_4"/>
    <property type="match status" value="1"/>
</dbReference>
<dbReference type="NCBIfam" id="TIGR00553">
    <property type="entry name" value="pabB"/>
    <property type="match status" value="1"/>
</dbReference>
<dbReference type="Pfam" id="PF00425">
    <property type="entry name" value="Chorismate_bind"/>
    <property type="match status" value="1"/>
</dbReference>
<reference evidence="6 7" key="1">
    <citation type="submission" date="2024-07" db="EMBL/GenBank/DDBJ databases">
        <title>Uliginosibacterium flavum JJ3220;KACC:17644.</title>
        <authorList>
            <person name="Kim M.K."/>
        </authorList>
    </citation>
    <scope>NUCLEOTIDE SEQUENCE [LARGE SCALE GENOMIC DNA]</scope>
    <source>
        <strain evidence="6 7">KACC:17644</strain>
    </source>
</reference>
<comment type="similarity">
    <text evidence="2">Belongs to the class-IV pyridoxal-phosphate-dependent aminotransferase family.</text>
</comment>
<organism evidence="6 7">
    <name type="scientific">Uliginosibacterium flavum</name>
    <dbReference type="NCBI Taxonomy" id="1396831"/>
    <lineage>
        <taxon>Bacteria</taxon>
        <taxon>Pseudomonadati</taxon>
        <taxon>Pseudomonadota</taxon>
        <taxon>Betaproteobacteria</taxon>
        <taxon>Rhodocyclales</taxon>
        <taxon>Zoogloeaceae</taxon>
        <taxon>Uliginosibacterium</taxon>
    </lineage>
</organism>
<evidence type="ECO:0000256" key="2">
    <source>
        <dbReference type="ARBA" id="ARBA00009320"/>
    </source>
</evidence>
<dbReference type="Gene3D" id="3.30.470.10">
    <property type="match status" value="1"/>
</dbReference>
<dbReference type="InterPro" id="IPR018300">
    <property type="entry name" value="Aminotrans_IV_CS"/>
</dbReference>
<keyword evidence="6" id="KW-0808">Transferase</keyword>
<dbReference type="PROSITE" id="PS00770">
    <property type="entry name" value="AA_TRANSFER_CLASS_4"/>
    <property type="match status" value="1"/>
</dbReference>
<dbReference type="SUPFAM" id="SSF56752">
    <property type="entry name" value="D-aminoacid aminotransferase-like PLP-dependent enzymes"/>
    <property type="match status" value="1"/>
</dbReference>
<dbReference type="EMBL" id="JBEWZI010000005">
    <property type="protein sequence ID" value="MET7013789.1"/>
    <property type="molecule type" value="Genomic_DNA"/>
</dbReference>
<evidence type="ECO:0000313" key="6">
    <source>
        <dbReference type="EMBL" id="MET7013789.1"/>
    </source>
</evidence>
<dbReference type="InterPro" id="IPR043132">
    <property type="entry name" value="BCAT-like_C"/>
</dbReference>
<dbReference type="InterPro" id="IPR005801">
    <property type="entry name" value="ADC_synthase"/>
</dbReference>
<comment type="cofactor">
    <cofactor evidence="1 4">
        <name>pyridoxal 5'-phosphate</name>
        <dbReference type="ChEBI" id="CHEBI:597326"/>
    </cofactor>
</comment>
<dbReference type="InterPro" id="IPR019999">
    <property type="entry name" value="Anth_synth_I-like"/>
</dbReference>
<evidence type="ECO:0000256" key="3">
    <source>
        <dbReference type="ARBA" id="ARBA00022898"/>
    </source>
</evidence>
<dbReference type="Proteomes" id="UP001549691">
    <property type="component" value="Unassembled WGS sequence"/>
</dbReference>
<evidence type="ECO:0000259" key="5">
    <source>
        <dbReference type="Pfam" id="PF00425"/>
    </source>
</evidence>
<dbReference type="PANTHER" id="PTHR11236">
    <property type="entry name" value="AMINOBENZOATE/ANTHRANILATE SYNTHASE"/>
    <property type="match status" value="1"/>
</dbReference>
<dbReference type="RefSeq" id="WP_354600252.1">
    <property type="nucleotide sequence ID" value="NZ_JBEWZI010000005.1"/>
</dbReference>
<keyword evidence="3 4" id="KW-0663">Pyridoxal phosphate</keyword>
<dbReference type="Gene3D" id="3.20.10.10">
    <property type="entry name" value="D-amino Acid Aminotransferase, subunit A, domain 2"/>
    <property type="match status" value="1"/>
</dbReference>
<dbReference type="PANTHER" id="PTHR11236:SF50">
    <property type="entry name" value="AMINODEOXYCHORISMATE SYNTHASE COMPONENT 1"/>
    <property type="match status" value="1"/>
</dbReference>
<comment type="caution">
    <text evidence="6">The sequence shown here is derived from an EMBL/GenBank/DDBJ whole genome shotgun (WGS) entry which is preliminary data.</text>
</comment>
<dbReference type="Gene3D" id="3.60.120.10">
    <property type="entry name" value="Anthranilate synthase"/>
    <property type="match status" value="1"/>
</dbReference>
<dbReference type="InterPro" id="IPR043131">
    <property type="entry name" value="BCAT-like_N"/>
</dbReference>
<sequence length="609" mass="66500">MTSASAPRFDRPFAVFEDNLGDPAQLNLLQNLLCCISAHTPAELPGALAAIEAARNSGHWIAFAGNYELGAALEAALHDTLPEDSHAELLLKAWVFAQCSRISGDAIATFWQSALARLSPQEKEAGILSLQPDWDEARHATAVERILAWIYAGDCYQTNLTFPLYGQAFGHPIALFARLRETQPVAHGALIFDGQDWILSRSPELFVAHRGAELICRPMKGTAQRSQDPGIDAANAAALQASTKDRAENLMIVDLIRNDLGRLAPPGGVRVEQLFELEVFQTVFQLTSTVRAAPVDAKFETVLRALFPCGSITGAPKIRAMQIIHALEDGPRGLYCGALGWLAPDGDFSLNVPIRTLLLRADGYFRLDVGSGIVADSQAAAEYRECLAKADFVRKLGTDLELIETLKWTPQTSYPDLDWHLARLARSAQELGFVFDHASQSRMLLEFAATLPAHAQRVRLSMARDGKTSLLAAALEAPAMDQKTAWAPFALNSNDPRLRHKSTARVFYETALKAAMEAGLFDVIFCNERGELCEGARSNLFLELDDGPLRTPELLCGLLPGVLRAQLLAEGRAVEAVLSKEDLLKARRIWLGNALRGLVEVKLLPAAED</sequence>
<keyword evidence="6" id="KW-0032">Aminotransferase</keyword>
<proteinExistence type="inferred from homology"/>
<keyword evidence="7" id="KW-1185">Reference proteome</keyword>
<dbReference type="InterPro" id="IPR036038">
    <property type="entry name" value="Aminotransferase-like"/>
</dbReference>
<dbReference type="InterPro" id="IPR015890">
    <property type="entry name" value="Chorismate_C"/>
</dbReference>
<dbReference type="GO" id="GO:0046820">
    <property type="term" value="F:4-amino-4-deoxychorismate synthase activity"/>
    <property type="evidence" value="ECO:0007669"/>
    <property type="project" value="UniProtKB-EC"/>
</dbReference>
<dbReference type="InterPro" id="IPR005802">
    <property type="entry name" value="ADC_synth_comp_1"/>
</dbReference>
<accession>A0ABV2TIN6</accession>
<dbReference type="SUPFAM" id="SSF56322">
    <property type="entry name" value="ADC synthase"/>
    <property type="match status" value="1"/>
</dbReference>
<evidence type="ECO:0000256" key="4">
    <source>
        <dbReference type="RuleBase" id="RU004516"/>
    </source>
</evidence>
<evidence type="ECO:0000256" key="1">
    <source>
        <dbReference type="ARBA" id="ARBA00001933"/>
    </source>
</evidence>
<gene>
    <name evidence="6" type="primary">pabB</name>
    <name evidence="6" type="ORF">ABXR19_06285</name>
</gene>
<dbReference type="InterPro" id="IPR001544">
    <property type="entry name" value="Aminotrans_IV"/>
</dbReference>
<evidence type="ECO:0000313" key="7">
    <source>
        <dbReference type="Proteomes" id="UP001549691"/>
    </source>
</evidence>
<feature type="domain" description="Chorismate-utilising enzyme C-terminal" evidence="5">
    <location>
        <begin position="136"/>
        <end position="389"/>
    </location>
</feature>
<name>A0ABV2TIN6_9RHOO</name>